<dbReference type="EMBL" id="JACBFH010000004">
    <property type="protein sequence ID" value="NYY96635.1"/>
    <property type="molecule type" value="Genomic_DNA"/>
</dbReference>
<dbReference type="InterPro" id="IPR009528">
    <property type="entry name" value="Restrct_endonuc_II_BsuBI_C"/>
</dbReference>
<dbReference type="Pfam" id="PF06616">
    <property type="entry name" value="BsuBI_PstI_RE"/>
    <property type="match status" value="1"/>
</dbReference>
<dbReference type="RefSeq" id="WP_080587066.1">
    <property type="nucleotide sequence ID" value="NZ_CP049700.1"/>
</dbReference>
<dbReference type="GO" id="GO:0009307">
    <property type="term" value="P:DNA restriction-modification system"/>
    <property type="evidence" value="ECO:0007669"/>
    <property type="project" value="InterPro"/>
</dbReference>
<sequence length="50" mass="5412">MTAYLDRSAAQFKKTVGSLAWGSFAWFAAEPDHLVELIDGSSGPLCKLKP</sequence>
<gene>
    <name evidence="2" type="ORF">G6321_52780</name>
</gene>
<reference evidence="2" key="1">
    <citation type="submission" date="2020-06" db="EMBL/GenBank/DDBJ databases">
        <title>Whole Genome Sequence of Bradyrhizobium sp. Strain 323S2.</title>
        <authorList>
            <person name="Bromfield E.S.P."/>
        </authorList>
    </citation>
    <scope>NUCLEOTIDE SEQUENCE [LARGE SCALE GENOMIC DNA]</scope>
    <source>
        <strain evidence="2">323S2</strain>
    </source>
</reference>
<name>A0A7Z0TY65_9BRAD</name>
<feature type="domain" description="BsuBI/PstI restriction endonuclease" evidence="1">
    <location>
        <begin position="1"/>
        <end position="37"/>
    </location>
</feature>
<protein>
    <recommendedName>
        <fullName evidence="1">BsuBI/PstI restriction endonuclease domain-containing protein</fullName>
    </recommendedName>
</protein>
<dbReference type="AlphaFoldDB" id="A0A7Z0TY65"/>
<organism evidence="2">
    <name type="scientific">Bradyrhizobium barranii subsp. barranii</name>
    <dbReference type="NCBI Taxonomy" id="2823807"/>
    <lineage>
        <taxon>Bacteria</taxon>
        <taxon>Pseudomonadati</taxon>
        <taxon>Pseudomonadota</taxon>
        <taxon>Alphaproteobacteria</taxon>
        <taxon>Hyphomicrobiales</taxon>
        <taxon>Nitrobacteraceae</taxon>
        <taxon>Bradyrhizobium</taxon>
        <taxon>Bradyrhizobium barranii</taxon>
    </lineage>
</organism>
<accession>A0A7Z0TY65</accession>
<comment type="caution">
    <text evidence="2">The sequence shown here is derived from an EMBL/GenBank/DDBJ whole genome shotgun (WGS) entry which is preliminary data.</text>
</comment>
<dbReference type="GO" id="GO:0009036">
    <property type="term" value="F:type II site-specific deoxyribonuclease activity"/>
    <property type="evidence" value="ECO:0007669"/>
    <property type="project" value="InterPro"/>
</dbReference>
<evidence type="ECO:0000259" key="1">
    <source>
        <dbReference type="Pfam" id="PF06616"/>
    </source>
</evidence>
<dbReference type="InterPro" id="IPR041963">
    <property type="entry name" value="BsuBI/PstI_C_sf"/>
</dbReference>
<proteinExistence type="predicted"/>
<evidence type="ECO:0000313" key="2">
    <source>
        <dbReference type="EMBL" id="NYY96635.1"/>
    </source>
</evidence>
<dbReference type="Gene3D" id="3.40.1350.80">
    <property type="match status" value="1"/>
</dbReference>
<dbReference type="GO" id="GO:0000287">
    <property type="term" value="F:magnesium ion binding"/>
    <property type="evidence" value="ECO:0007669"/>
    <property type="project" value="InterPro"/>
</dbReference>
<dbReference type="GO" id="GO:0003677">
    <property type="term" value="F:DNA binding"/>
    <property type="evidence" value="ECO:0007669"/>
    <property type="project" value="InterPro"/>
</dbReference>